<keyword evidence="6" id="KW-1185">Reference proteome</keyword>
<evidence type="ECO:0000259" key="4">
    <source>
        <dbReference type="Pfam" id="PF00496"/>
    </source>
</evidence>
<dbReference type="GO" id="GO:0043190">
    <property type="term" value="C:ATP-binding cassette (ABC) transporter complex"/>
    <property type="evidence" value="ECO:0007669"/>
    <property type="project" value="InterPro"/>
</dbReference>
<dbReference type="AlphaFoldDB" id="A0A5B0E0Z4"/>
<accession>A0A5B0E0Z4</accession>
<comment type="subcellular location">
    <subcellularLocation>
        <location evidence="1">Periplasm</location>
    </subcellularLocation>
</comment>
<dbReference type="PANTHER" id="PTHR30290:SF64">
    <property type="entry name" value="ABC TRANSPORTER PERIPLASMIC BINDING PROTEIN"/>
    <property type="match status" value="1"/>
</dbReference>
<dbReference type="PIRSF" id="PIRSF002741">
    <property type="entry name" value="MppA"/>
    <property type="match status" value="1"/>
</dbReference>
<dbReference type="GO" id="GO:0015833">
    <property type="term" value="P:peptide transport"/>
    <property type="evidence" value="ECO:0007669"/>
    <property type="project" value="TreeGrafter"/>
</dbReference>
<protein>
    <submittedName>
        <fullName evidence="5">ABC transporter substrate-binding protein</fullName>
    </submittedName>
</protein>
<dbReference type="GO" id="GO:0030288">
    <property type="term" value="C:outer membrane-bounded periplasmic space"/>
    <property type="evidence" value="ECO:0007669"/>
    <property type="project" value="TreeGrafter"/>
</dbReference>
<reference evidence="5 6" key="1">
    <citation type="submission" date="2019-08" db="EMBL/GenBank/DDBJ databases">
        <title>Aureimonas fodiniaquatilis sp. nov., isolated from a coal mine wastewater.</title>
        <authorList>
            <person name="Kim W."/>
        </authorList>
    </citation>
    <scope>NUCLEOTIDE SEQUENCE [LARGE SCALE GENOMIC DNA]</scope>
    <source>
        <strain evidence="5 6">CAU 1482</strain>
    </source>
</reference>
<evidence type="ECO:0000256" key="1">
    <source>
        <dbReference type="ARBA" id="ARBA00004418"/>
    </source>
</evidence>
<keyword evidence="3" id="KW-0732">Signal</keyword>
<dbReference type="CDD" id="cd08497">
    <property type="entry name" value="MbnE-like"/>
    <property type="match status" value="1"/>
</dbReference>
<dbReference type="Proteomes" id="UP000324738">
    <property type="component" value="Unassembled WGS sequence"/>
</dbReference>
<proteinExistence type="inferred from homology"/>
<dbReference type="InterPro" id="IPR000914">
    <property type="entry name" value="SBP_5_dom"/>
</dbReference>
<dbReference type="Gene3D" id="3.10.105.10">
    <property type="entry name" value="Dipeptide-binding Protein, Domain 3"/>
    <property type="match status" value="1"/>
</dbReference>
<dbReference type="GO" id="GO:0042884">
    <property type="term" value="P:microcin transport"/>
    <property type="evidence" value="ECO:0007669"/>
    <property type="project" value="TreeGrafter"/>
</dbReference>
<dbReference type="RefSeq" id="WP_149297954.1">
    <property type="nucleotide sequence ID" value="NZ_VTWH01000001.1"/>
</dbReference>
<dbReference type="SUPFAM" id="SSF53850">
    <property type="entry name" value="Periplasmic binding protein-like II"/>
    <property type="match status" value="1"/>
</dbReference>
<dbReference type="PANTHER" id="PTHR30290">
    <property type="entry name" value="PERIPLASMIC BINDING COMPONENT OF ABC TRANSPORTER"/>
    <property type="match status" value="1"/>
</dbReference>
<dbReference type="Gene3D" id="3.40.190.10">
    <property type="entry name" value="Periplasmic binding protein-like II"/>
    <property type="match status" value="1"/>
</dbReference>
<dbReference type="OrthoDB" id="9803988at2"/>
<organism evidence="5 6">
    <name type="scientific">Aureimonas fodinaquatilis</name>
    <dbReference type="NCBI Taxonomy" id="2565783"/>
    <lineage>
        <taxon>Bacteria</taxon>
        <taxon>Pseudomonadati</taxon>
        <taxon>Pseudomonadota</taxon>
        <taxon>Alphaproteobacteria</taxon>
        <taxon>Hyphomicrobiales</taxon>
        <taxon>Aurantimonadaceae</taxon>
        <taxon>Aureimonas</taxon>
    </lineage>
</organism>
<evidence type="ECO:0000313" key="5">
    <source>
        <dbReference type="EMBL" id="KAA0972336.1"/>
    </source>
</evidence>
<comment type="similarity">
    <text evidence="2">Belongs to the bacterial solute-binding protein 5 family.</text>
</comment>
<evidence type="ECO:0000313" key="6">
    <source>
        <dbReference type="Proteomes" id="UP000324738"/>
    </source>
</evidence>
<feature type="domain" description="Solute-binding protein family 5" evidence="4">
    <location>
        <begin position="121"/>
        <end position="527"/>
    </location>
</feature>
<dbReference type="EMBL" id="VTWH01000001">
    <property type="protein sequence ID" value="KAA0972336.1"/>
    <property type="molecule type" value="Genomic_DNA"/>
</dbReference>
<dbReference type="GO" id="GO:1904680">
    <property type="term" value="F:peptide transmembrane transporter activity"/>
    <property type="evidence" value="ECO:0007669"/>
    <property type="project" value="TreeGrafter"/>
</dbReference>
<gene>
    <name evidence="5" type="ORF">FPY71_04360</name>
</gene>
<dbReference type="InterPro" id="IPR039424">
    <property type="entry name" value="SBP_5"/>
</dbReference>
<comment type="caution">
    <text evidence="5">The sequence shown here is derived from an EMBL/GenBank/DDBJ whole genome shotgun (WGS) entry which is preliminary data.</text>
</comment>
<sequence>MNGFWLNRRHFTSLLLGAAGAAALPGRLLANNQPMVPLHGLSAFGELKYQPDFQHFDYANVDAPAGGRMVLTVPNWLFNQAPDTFDTLNSFVLQGNAPPRIEKLYDTLMVSALDEPDSIYCALAESVSMAEDGNSFTFRIRPEAMFSNGEPVLAEDVAFSYRTLKEEGHPSLMMVLAELSGVEVTAEREVRLDFTGRQTVPAALGTMAGIPILPAAFFAGKEFTRTGMEPIPGSGNYRIGRFEPGRFIEYEKRDDYWGTNLPFARGLDHFQTLRIEFFRDRQTALQAFKKGEITCRQEFTTKAWATEYDIPAVRDGRILKREFPGEKRPKFQCWALNQRRARFADPRVRQAINLCFDFEWTNANLMYGLRTHSDSCFQGSEFVATGTPGPEELALLEPLRNDLPASVFETAWTQPVSDGSGFDRAMLRQANELLTAAGWTRQGGGLVNQNGELFTLEYMINDPEQQRVYGKMIENLKRLGINASFRLVDPAQYQDRQNRFDFDMMLVAFSLSATPTPDSLRMFFGSSMKDVQGGYNFPGMASPAIDTLIEQTGTVNSRDELVTVMRCIDRTLRARLDWVPNITSDVHHVAFWNMYGMADTKPDYGFPVESLWWYDEDKARNSGRG</sequence>
<evidence type="ECO:0000256" key="2">
    <source>
        <dbReference type="ARBA" id="ARBA00005695"/>
    </source>
</evidence>
<dbReference type="InterPro" id="IPR030678">
    <property type="entry name" value="Peptide/Ni-bd"/>
</dbReference>
<evidence type="ECO:0000256" key="3">
    <source>
        <dbReference type="ARBA" id="ARBA00022729"/>
    </source>
</evidence>
<name>A0A5B0E0Z4_9HYPH</name>
<dbReference type="Pfam" id="PF00496">
    <property type="entry name" value="SBP_bac_5"/>
    <property type="match status" value="1"/>
</dbReference>